<sequence>MTREEPLHSFKKNERLLRREEFLRVSREGWRVAGRHFIVIRLPRSNSPAKIGITASRKVGGAVVRNHIKRLVRECYRLNKKWFQSADYSIIARSSAAHLDLGGVCNDLVRTLRQFKAEHG</sequence>
<dbReference type="PANTHER" id="PTHR33992">
    <property type="entry name" value="RIBONUCLEASE P PROTEIN COMPONENT"/>
    <property type="match status" value="1"/>
</dbReference>
<dbReference type="HAMAP" id="MF_00227">
    <property type="entry name" value="RNase_P"/>
    <property type="match status" value="1"/>
</dbReference>
<dbReference type="SUPFAM" id="SSF54211">
    <property type="entry name" value="Ribosomal protein S5 domain 2-like"/>
    <property type="match status" value="1"/>
</dbReference>
<dbReference type="GO" id="GO:0001682">
    <property type="term" value="P:tRNA 5'-leader removal"/>
    <property type="evidence" value="ECO:0007669"/>
    <property type="project" value="UniProtKB-UniRule"/>
</dbReference>
<name>A0AAW4L922_9BACT</name>
<dbReference type="Gene3D" id="3.30.230.10">
    <property type="match status" value="1"/>
</dbReference>
<dbReference type="GO" id="GO:0004526">
    <property type="term" value="F:ribonuclease P activity"/>
    <property type="evidence" value="ECO:0007669"/>
    <property type="project" value="UniProtKB-UniRule"/>
</dbReference>
<dbReference type="GO" id="GO:0030677">
    <property type="term" value="C:ribonuclease P complex"/>
    <property type="evidence" value="ECO:0007669"/>
    <property type="project" value="TreeGrafter"/>
</dbReference>
<keyword evidence="3 6" id="KW-0255">Endonuclease</keyword>
<organism evidence="8 9">
    <name type="scientific">Geoanaerobacter pelophilus</name>
    <dbReference type="NCBI Taxonomy" id="60036"/>
    <lineage>
        <taxon>Bacteria</taxon>
        <taxon>Pseudomonadati</taxon>
        <taxon>Thermodesulfobacteriota</taxon>
        <taxon>Desulfuromonadia</taxon>
        <taxon>Geobacterales</taxon>
        <taxon>Geobacteraceae</taxon>
        <taxon>Geoanaerobacter</taxon>
    </lineage>
</organism>
<dbReference type="InterPro" id="IPR020568">
    <property type="entry name" value="Ribosomal_Su5_D2-typ_SF"/>
</dbReference>
<dbReference type="Pfam" id="PF00825">
    <property type="entry name" value="Ribonuclease_P"/>
    <property type="match status" value="1"/>
</dbReference>
<comment type="caution">
    <text evidence="8">The sequence shown here is derived from an EMBL/GenBank/DDBJ whole genome shotgun (WGS) entry which is preliminary data.</text>
</comment>
<evidence type="ECO:0000313" key="9">
    <source>
        <dbReference type="Proteomes" id="UP000811899"/>
    </source>
</evidence>
<dbReference type="GO" id="GO:0000049">
    <property type="term" value="F:tRNA binding"/>
    <property type="evidence" value="ECO:0007669"/>
    <property type="project" value="UniProtKB-UniRule"/>
</dbReference>
<dbReference type="InterPro" id="IPR014721">
    <property type="entry name" value="Ribsml_uS5_D2-typ_fold_subgr"/>
</dbReference>
<proteinExistence type="inferred from homology"/>
<evidence type="ECO:0000256" key="3">
    <source>
        <dbReference type="ARBA" id="ARBA00022759"/>
    </source>
</evidence>
<keyword evidence="1 6" id="KW-0819">tRNA processing</keyword>
<evidence type="ECO:0000256" key="7">
    <source>
        <dbReference type="NCBIfam" id="TIGR00188"/>
    </source>
</evidence>
<evidence type="ECO:0000256" key="5">
    <source>
        <dbReference type="ARBA" id="ARBA00022884"/>
    </source>
</evidence>
<keyword evidence="5 6" id="KW-0694">RNA-binding</keyword>
<keyword evidence="9" id="KW-1185">Reference proteome</keyword>
<dbReference type="Proteomes" id="UP000811899">
    <property type="component" value="Unassembled WGS sequence"/>
</dbReference>
<dbReference type="GO" id="GO:0042781">
    <property type="term" value="F:3'-tRNA processing endoribonuclease activity"/>
    <property type="evidence" value="ECO:0007669"/>
    <property type="project" value="TreeGrafter"/>
</dbReference>
<dbReference type="InterPro" id="IPR000100">
    <property type="entry name" value="RNase_P"/>
</dbReference>
<gene>
    <name evidence="6 8" type="primary">rnpA</name>
    <name evidence="8" type="ORF">KI809_12230</name>
</gene>
<evidence type="ECO:0000256" key="4">
    <source>
        <dbReference type="ARBA" id="ARBA00022801"/>
    </source>
</evidence>
<dbReference type="AlphaFoldDB" id="A0AAW4L922"/>
<dbReference type="NCBIfam" id="TIGR00188">
    <property type="entry name" value="rnpA"/>
    <property type="match status" value="1"/>
</dbReference>
<comment type="function">
    <text evidence="6">RNaseP catalyzes the removal of the 5'-leader sequence from pre-tRNA to produce the mature 5'-terminus. It can also cleave other RNA substrates such as 4.5S RNA. The protein component plays an auxiliary but essential role in vivo by binding to the 5'-leader sequence and broadening the substrate specificity of the ribozyme.</text>
</comment>
<comment type="similarity">
    <text evidence="6">Belongs to the RnpA family.</text>
</comment>
<dbReference type="RefSeq" id="WP_214171826.1">
    <property type="nucleotide sequence ID" value="NZ_JAHCVJ010000004.1"/>
</dbReference>
<evidence type="ECO:0000256" key="1">
    <source>
        <dbReference type="ARBA" id="ARBA00022694"/>
    </source>
</evidence>
<evidence type="ECO:0000256" key="6">
    <source>
        <dbReference type="HAMAP-Rule" id="MF_00227"/>
    </source>
</evidence>
<dbReference type="EC" id="3.1.26.5" evidence="6 7"/>
<protein>
    <recommendedName>
        <fullName evidence="6 7">Ribonuclease P protein component</fullName>
        <shortName evidence="6">RNase P protein</shortName>
        <shortName evidence="6">RNaseP protein</shortName>
        <ecNumber evidence="6 7">3.1.26.5</ecNumber>
    </recommendedName>
    <alternativeName>
        <fullName evidence="6">Protein C5</fullName>
    </alternativeName>
</protein>
<dbReference type="EMBL" id="JAHCVJ010000004">
    <property type="protein sequence ID" value="MBT0665065.1"/>
    <property type="molecule type" value="Genomic_DNA"/>
</dbReference>
<accession>A0AAW4L922</accession>
<comment type="catalytic activity">
    <reaction evidence="6">
        <text>Endonucleolytic cleavage of RNA, removing 5'-extranucleotides from tRNA precursor.</text>
        <dbReference type="EC" id="3.1.26.5"/>
    </reaction>
</comment>
<reference evidence="8 9" key="1">
    <citation type="submission" date="2021-05" db="EMBL/GenBank/DDBJ databases">
        <title>The draft genome of Geobacter pelophilus DSM 12255.</title>
        <authorList>
            <person name="Xu Z."/>
            <person name="Masuda Y."/>
            <person name="Itoh H."/>
            <person name="Senoo K."/>
        </authorList>
    </citation>
    <scope>NUCLEOTIDE SEQUENCE [LARGE SCALE GENOMIC DNA]</scope>
    <source>
        <strain evidence="8 9">DSM 12255</strain>
    </source>
</reference>
<evidence type="ECO:0000256" key="2">
    <source>
        <dbReference type="ARBA" id="ARBA00022722"/>
    </source>
</evidence>
<keyword evidence="4 6" id="KW-0378">Hydrolase</keyword>
<dbReference type="PANTHER" id="PTHR33992:SF1">
    <property type="entry name" value="RIBONUCLEASE P PROTEIN COMPONENT"/>
    <property type="match status" value="1"/>
</dbReference>
<comment type="subunit">
    <text evidence="6">Consists of a catalytic RNA component (M1 or rnpB) and a protein subunit.</text>
</comment>
<keyword evidence="2 6" id="KW-0540">Nuclease</keyword>
<evidence type="ECO:0000313" key="8">
    <source>
        <dbReference type="EMBL" id="MBT0665065.1"/>
    </source>
</evidence>